<proteinExistence type="predicted"/>
<dbReference type="InterPro" id="IPR036465">
    <property type="entry name" value="vWFA_dom_sf"/>
</dbReference>
<dbReference type="Proteomes" id="UP000000323">
    <property type="component" value="Chromosome 1"/>
</dbReference>
<evidence type="ECO:0000313" key="2">
    <source>
        <dbReference type="Proteomes" id="UP000000323"/>
    </source>
</evidence>
<dbReference type="Gene3D" id="3.40.50.410">
    <property type="entry name" value="von Willebrand factor, type A domain"/>
    <property type="match status" value="1"/>
</dbReference>
<accession>D1CB90</accession>
<dbReference type="PANTHER" id="PTHR39338:SF6">
    <property type="entry name" value="BLL5662 PROTEIN"/>
    <property type="match status" value="1"/>
</dbReference>
<reference evidence="2" key="1">
    <citation type="journal article" date="2010" name="Stand. Genomic Sci.">
        <title>Complete genome sequence of 'Thermobaculum terrenum' type strain (YNP1).</title>
        <authorList>
            <person name="Kiss H."/>
            <person name="Cleland D."/>
            <person name="Lapidus A."/>
            <person name="Lucas S."/>
            <person name="Glavina Del Rio T."/>
            <person name="Nolan M."/>
            <person name="Tice H."/>
            <person name="Han C."/>
            <person name="Goodwin L."/>
            <person name="Pitluck S."/>
            <person name="Liolios K."/>
            <person name="Ivanova N."/>
            <person name="Mavromatis K."/>
            <person name="Ovchinnikova G."/>
            <person name="Pati A."/>
            <person name="Chen A."/>
            <person name="Palaniappan K."/>
            <person name="Land M."/>
            <person name="Hauser L."/>
            <person name="Chang Y."/>
            <person name="Jeffries C."/>
            <person name="Lu M."/>
            <person name="Brettin T."/>
            <person name="Detter J."/>
            <person name="Goker M."/>
            <person name="Tindall B."/>
            <person name="Beck B."/>
            <person name="McDermott T."/>
            <person name="Woyke T."/>
            <person name="Bristow J."/>
            <person name="Eisen J."/>
            <person name="Markowitz V."/>
            <person name="Hugenholtz P."/>
            <person name="Kyrpides N."/>
            <person name="Klenk H."/>
            <person name="Cheng J."/>
        </authorList>
    </citation>
    <scope>NUCLEOTIDE SEQUENCE [LARGE SCALE GENOMIC DNA]</scope>
    <source>
        <strain evidence="2">ATCC BAA-798 / YNP1</strain>
    </source>
</reference>
<dbReference type="eggNOG" id="COG3552">
    <property type="taxonomic scope" value="Bacteria"/>
</dbReference>
<dbReference type="AlphaFoldDB" id="D1CB90"/>
<dbReference type="CDD" id="cd00198">
    <property type="entry name" value="vWFA"/>
    <property type="match status" value="1"/>
</dbReference>
<dbReference type="InterPro" id="IPR008912">
    <property type="entry name" value="Uncharacterised_CoxE"/>
</dbReference>
<dbReference type="STRING" id="525904.Tter_1141"/>
<dbReference type="PANTHER" id="PTHR39338">
    <property type="entry name" value="BLL5662 PROTEIN-RELATED"/>
    <property type="match status" value="1"/>
</dbReference>
<organism evidence="1 2">
    <name type="scientific">Thermobaculum terrenum (strain ATCC BAA-798 / CCMEE 7001 / YNP1)</name>
    <dbReference type="NCBI Taxonomy" id="525904"/>
    <lineage>
        <taxon>Bacteria</taxon>
        <taxon>Bacillati</taxon>
        <taxon>Chloroflexota</taxon>
        <taxon>Chloroflexia</taxon>
        <taxon>Candidatus Thermobaculales</taxon>
        <taxon>Candidatus Thermobaculaceae</taxon>
        <taxon>Thermobaculum</taxon>
    </lineage>
</organism>
<dbReference type="Pfam" id="PF05762">
    <property type="entry name" value="VWA_CoxE"/>
    <property type="match status" value="1"/>
</dbReference>
<dbReference type="HOGENOM" id="CLU_042261_0_1_0"/>
<sequence length="415" mass="47466">MNELRENLDLSSITIGNHILIKLLGFTRYLMNSGVQVGLSQVVDFVRGVALTSLQEEDIRTVGLSTLINRKEDIDKFNAAWENYWQGEKIDQAGSSLPSQAHKSDGLLPRINNESTAVRNNLPIQPQTIDISHDTDNNNETPNNLATLYSPDEILRHKDFSKLSPDELLRARKLIQQMRLQMPLRRSRRLVPSIKGRKLDIRKSIRNQIKYRELISTSWKDRKFKPRKIVLLCDISGSMAPYASMLIHFMYTLRQDNAAIETFVFGTKLTRITKLMQSKDIDKVLKRVSEEVQDWAGGTRIGESLHTFNTRWARRMLQQGAIVIIISDGWDCGDVDLLSREMARLQRSSYRLIWLNPLLGTPGYEPLTRGIRAAMPFIDDFMSVHSLASLEHLVKLLREIPSVRSPRKQAPGLLI</sequence>
<name>D1CB90_THET1</name>
<evidence type="ECO:0000313" key="1">
    <source>
        <dbReference type="EMBL" id="ACZ42055.1"/>
    </source>
</evidence>
<dbReference type="KEGG" id="ttr:Tter_1141"/>
<dbReference type="PIRSF" id="PIRSF010256">
    <property type="entry name" value="CoxE_vWa"/>
    <property type="match status" value="1"/>
</dbReference>
<dbReference type="EMBL" id="CP001825">
    <property type="protein sequence ID" value="ACZ42055.1"/>
    <property type="molecule type" value="Genomic_DNA"/>
</dbReference>
<dbReference type="InterPro" id="IPR011195">
    <property type="entry name" value="UCP010256"/>
</dbReference>
<dbReference type="SUPFAM" id="SSF53300">
    <property type="entry name" value="vWA-like"/>
    <property type="match status" value="1"/>
</dbReference>
<protein>
    <submittedName>
        <fullName evidence="1">VWA containing CoxE family protein</fullName>
    </submittedName>
</protein>
<gene>
    <name evidence="1" type="ordered locus">Tter_1141</name>
</gene>
<keyword evidence="2" id="KW-1185">Reference proteome</keyword>
<dbReference type="OrthoDB" id="9790469at2"/>